<comment type="caution">
    <text evidence="4">The sequence shown here is derived from an EMBL/GenBank/DDBJ whole genome shotgun (WGS) entry which is preliminary data.</text>
</comment>
<dbReference type="Proteomes" id="UP000019254">
    <property type="component" value="Unassembled WGS sequence"/>
</dbReference>
<accession>W7BHI7</accession>
<dbReference type="EMBL" id="AODE01000030">
    <property type="protein sequence ID" value="EUJ26564.1"/>
    <property type="molecule type" value="Genomic_DNA"/>
</dbReference>
<dbReference type="STRING" id="1265820.PCORN_14579"/>
<dbReference type="OrthoDB" id="2360320at2"/>
<feature type="domain" description="Bacterial Ig" evidence="3">
    <location>
        <begin position="307"/>
        <end position="356"/>
    </location>
</feature>
<evidence type="ECO:0000313" key="4">
    <source>
        <dbReference type="EMBL" id="EUJ26564.1"/>
    </source>
</evidence>
<dbReference type="AlphaFoldDB" id="W7BHI7"/>
<dbReference type="InterPro" id="IPR041498">
    <property type="entry name" value="Big_6"/>
</dbReference>
<evidence type="ECO:0000256" key="2">
    <source>
        <dbReference type="SAM" id="SignalP"/>
    </source>
</evidence>
<reference evidence="4 5" key="1">
    <citation type="journal article" date="2014" name="Int. J. Syst. Evol. Microbiol.">
        <title>Listeria floridensis sp. nov., Listeria aquatica sp. nov., Listeria cornellensis sp. nov., Listeria riparia sp. nov. and Listeria grandensis sp. nov., from agricultural and natural environments.</title>
        <authorList>
            <person name="den Bakker H.C."/>
            <person name="Warchocki S."/>
            <person name="Wright E.M."/>
            <person name="Allred A.F."/>
            <person name="Ahlstrom C."/>
            <person name="Manuel C.S."/>
            <person name="Stasiewicz M.J."/>
            <person name="Burrell A."/>
            <person name="Roof S."/>
            <person name="Strawn L."/>
            <person name="Fortes E.D."/>
            <person name="Nightingale K.K."/>
            <person name="Kephart D."/>
            <person name="Wiedmann M."/>
        </authorList>
    </citation>
    <scope>NUCLEOTIDE SEQUENCE [LARGE SCALE GENOMIC DNA]</scope>
    <source>
        <strain evidence="5">FSL F6-969</strain>
    </source>
</reference>
<dbReference type="PATRIC" id="fig|1265820.5.peg.2879"/>
<protein>
    <submittedName>
        <fullName evidence="4">Cell wall anchor domain-containing protein</fullName>
    </submittedName>
</protein>
<dbReference type="RefSeq" id="WP_051999454.1">
    <property type="nucleotide sequence ID" value="NZ_AODE01000030.1"/>
</dbReference>
<feature type="chain" id="PRO_5004889013" evidence="2">
    <location>
        <begin position="27"/>
        <end position="365"/>
    </location>
</feature>
<sequence length="365" mass="38729">MSKSTKLACGLLACGLTFSLAAPVFAEEEAPVPAVTAETPAPEAKEITETAPETTEETPQAQLKTAAVAAVQKTDVSFVKDATTTPADFVTVADTNTTLAFKAGTEPKTAVAGTFSTTIVATLADTTTQEFVVSYKVTEPAKAPVKAAALATAKTNVTTEINVAVKDPSKFVTATSGVTLSFVKAPVVNRLGAQSVTVAATNGTTTENITVSYTVVDTTKPVIDVYEDDFYVSQGEEWAADELVDATDNSGFVKLYFANGQQFLNTSKEGTQTVEIIAEDASGNTSRVTLTYTVVAEDFFFFDAPVIDFTKSTATNIYGTAEPLTTVMILDENGELLGFADADENGNFHIKLDTPLKKWTNYLYR</sequence>
<keyword evidence="5" id="KW-1185">Reference proteome</keyword>
<dbReference type="Pfam" id="PF17936">
    <property type="entry name" value="Big_6"/>
    <property type="match status" value="1"/>
</dbReference>
<evidence type="ECO:0000259" key="3">
    <source>
        <dbReference type="Pfam" id="PF17936"/>
    </source>
</evidence>
<organism evidence="4 5">
    <name type="scientific">Listeria cornellensis FSL F6-0969</name>
    <dbReference type="NCBI Taxonomy" id="1265820"/>
    <lineage>
        <taxon>Bacteria</taxon>
        <taxon>Bacillati</taxon>
        <taxon>Bacillota</taxon>
        <taxon>Bacilli</taxon>
        <taxon>Bacillales</taxon>
        <taxon>Listeriaceae</taxon>
        <taxon>Listeria</taxon>
    </lineage>
</organism>
<gene>
    <name evidence="4" type="ORF">PCORN_14579</name>
</gene>
<feature type="compositionally biased region" description="Low complexity" evidence="1">
    <location>
        <begin position="49"/>
        <end position="59"/>
    </location>
</feature>
<feature type="region of interest" description="Disordered" evidence="1">
    <location>
        <begin position="34"/>
        <end position="59"/>
    </location>
</feature>
<evidence type="ECO:0000256" key="1">
    <source>
        <dbReference type="SAM" id="MobiDB-lite"/>
    </source>
</evidence>
<dbReference type="Gene3D" id="2.60.40.4140">
    <property type="match status" value="1"/>
</dbReference>
<proteinExistence type="predicted"/>
<evidence type="ECO:0000313" key="5">
    <source>
        <dbReference type="Proteomes" id="UP000019254"/>
    </source>
</evidence>
<feature type="signal peptide" evidence="2">
    <location>
        <begin position="1"/>
        <end position="26"/>
    </location>
</feature>
<keyword evidence="2" id="KW-0732">Signal</keyword>
<name>W7BHI7_9LIST</name>